<evidence type="ECO:0000313" key="10">
    <source>
        <dbReference type="Proteomes" id="UP000800092"/>
    </source>
</evidence>
<comment type="similarity">
    <text evidence="2">Belongs to the VPS25 family.</text>
</comment>
<evidence type="ECO:0000256" key="6">
    <source>
        <dbReference type="ARBA" id="ARBA00022927"/>
    </source>
</evidence>
<evidence type="ECO:0000256" key="3">
    <source>
        <dbReference type="ARBA" id="ARBA00017934"/>
    </source>
</evidence>
<keyword evidence="6" id="KW-0653">Protein transport</keyword>
<dbReference type="FunFam" id="1.10.10.10:FF:000141">
    <property type="entry name" value="vacuolar protein-sorting-associated protein 25"/>
    <property type="match status" value="1"/>
</dbReference>
<dbReference type="AlphaFoldDB" id="A0A6A6GU85"/>
<dbReference type="FunFam" id="1.10.10.570:FF:000003">
    <property type="entry name" value="Vacuolar protein-sorting-associated protein 25"/>
    <property type="match status" value="1"/>
</dbReference>
<feature type="non-terminal residue" evidence="9">
    <location>
        <position position="1"/>
    </location>
</feature>
<dbReference type="GO" id="GO:0000814">
    <property type="term" value="C:ESCRT II complex"/>
    <property type="evidence" value="ECO:0007669"/>
    <property type="project" value="InterPro"/>
</dbReference>
<dbReference type="InterPro" id="IPR036390">
    <property type="entry name" value="WH_DNA-bd_sf"/>
</dbReference>
<dbReference type="Gene3D" id="1.10.10.570">
    <property type="entry name" value="Winged helix' DNA-binding domain. Chain C. Domain 1"/>
    <property type="match status" value="1"/>
</dbReference>
<gene>
    <name evidence="9" type="ORF">EV356DRAFT_456251</name>
</gene>
<dbReference type="Pfam" id="PF05871">
    <property type="entry name" value="ESCRT-II"/>
    <property type="match status" value="1"/>
</dbReference>
<keyword evidence="5" id="KW-0963">Cytoplasm</keyword>
<sequence>SPAPSMATAPTTAPSSSSSTAAISAQTPTTTFTATSSSPSTFPFPPHHTFPPFFTLQPNSSTRRTQLQLWTALILAYCRHTRTFRLAPIDAQDWPLFHNATLRRRLALRDIREVLSFMASTEGGGRAEWVSDAGKKAECWVYWRRPEEWAGLLEGWVDATGQRGAVLTLYELVEGDACRGQEWAGMDVELLQKCLQVLVKKGKAGIFGEEQPGVKFF</sequence>
<keyword evidence="4" id="KW-0813">Transport</keyword>
<dbReference type="GO" id="GO:0016236">
    <property type="term" value="P:macroautophagy"/>
    <property type="evidence" value="ECO:0007669"/>
    <property type="project" value="UniProtKB-ARBA"/>
</dbReference>
<evidence type="ECO:0000256" key="8">
    <source>
        <dbReference type="SAM" id="MobiDB-lite"/>
    </source>
</evidence>
<dbReference type="Proteomes" id="UP000800092">
    <property type="component" value="Unassembled WGS sequence"/>
</dbReference>
<dbReference type="PANTHER" id="PTHR13149">
    <property type="entry name" value="VACUOLAR PROTEIN SORTING-ASSOCIATED PROTEIN VPS25"/>
    <property type="match status" value="1"/>
</dbReference>
<evidence type="ECO:0000256" key="2">
    <source>
        <dbReference type="ARBA" id="ARBA00009674"/>
    </source>
</evidence>
<evidence type="ECO:0000256" key="1">
    <source>
        <dbReference type="ARBA" id="ARBA00004496"/>
    </source>
</evidence>
<dbReference type="SUPFAM" id="SSF46785">
    <property type="entry name" value="Winged helix' DNA-binding domain"/>
    <property type="match status" value="2"/>
</dbReference>
<dbReference type="GO" id="GO:0042803">
    <property type="term" value="F:protein homodimerization activity"/>
    <property type="evidence" value="ECO:0007669"/>
    <property type="project" value="TreeGrafter"/>
</dbReference>
<dbReference type="InterPro" id="IPR036388">
    <property type="entry name" value="WH-like_DNA-bd_sf"/>
</dbReference>
<dbReference type="InterPro" id="IPR008570">
    <property type="entry name" value="ESCRT-II_cplx_Vps25-sub"/>
</dbReference>
<organism evidence="9 10">
    <name type="scientific">Viridothelium virens</name>
    <name type="common">Speckled blister lichen</name>
    <name type="synonym">Trypethelium virens</name>
    <dbReference type="NCBI Taxonomy" id="1048519"/>
    <lineage>
        <taxon>Eukaryota</taxon>
        <taxon>Fungi</taxon>
        <taxon>Dikarya</taxon>
        <taxon>Ascomycota</taxon>
        <taxon>Pezizomycotina</taxon>
        <taxon>Dothideomycetes</taxon>
        <taxon>Dothideomycetes incertae sedis</taxon>
        <taxon>Trypetheliales</taxon>
        <taxon>Trypetheliaceae</taxon>
        <taxon>Viridothelium</taxon>
    </lineage>
</organism>
<feature type="region of interest" description="Disordered" evidence="8">
    <location>
        <begin position="1"/>
        <end position="40"/>
    </location>
</feature>
<dbReference type="Gene3D" id="1.10.10.10">
    <property type="entry name" value="Winged helix-like DNA-binding domain superfamily/Winged helix DNA-binding domain"/>
    <property type="match status" value="1"/>
</dbReference>
<name>A0A6A6GU85_VIRVR</name>
<dbReference type="GO" id="GO:0043328">
    <property type="term" value="P:protein transport to vacuole involved in ubiquitin-dependent protein catabolic process via the multivesicular body sorting pathway"/>
    <property type="evidence" value="ECO:0007669"/>
    <property type="project" value="TreeGrafter"/>
</dbReference>
<protein>
    <recommendedName>
        <fullName evidence="3">Vacuolar protein-sorting-associated protein 25</fullName>
    </recommendedName>
    <alternativeName>
        <fullName evidence="7">ESCRT-II complex subunit VPS25</fullName>
    </alternativeName>
</protein>
<reference evidence="9" key="1">
    <citation type="journal article" date="2020" name="Stud. Mycol.">
        <title>101 Dothideomycetes genomes: a test case for predicting lifestyles and emergence of pathogens.</title>
        <authorList>
            <person name="Haridas S."/>
            <person name="Albert R."/>
            <person name="Binder M."/>
            <person name="Bloem J."/>
            <person name="Labutti K."/>
            <person name="Salamov A."/>
            <person name="Andreopoulos B."/>
            <person name="Baker S."/>
            <person name="Barry K."/>
            <person name="Bills G."/>
            <person name="Bluhm B."/>
            <person name="Cannon C."/>
            <person name="Castanera R."/>
            <person name="Culley D."/>
            <person name="Daum C."/>
            <person name="Ezra D."/>
            <person name="Gonzalez J."/>
            <person name="Henrissat B."/>
            <person name="Kuo A."/>
            <person name="Liang C."/>
            <person name="Lipzen A."/>
            <person name="Lutzoni F."/>
            <person name="Magnuson J."/>
            <person name="Mondo S."/>
            <person name="Nolan M."/>
            <person name="Ohm R."/>
            <person name="Pangilinan J."/>
            <person name="Park H.-J."/>
            <person name="Ramirez L."/>
            <person name="Alfaro M."/>
            <person name="Sun H."/>
            <person name="Tritt A."/>
            <person name="Yoshinaga Y."/>
            <person name="Zwiers L.-H."/>
            <person name="Turgeon B."/>
            <person name="Goodwin S."/>
            <person name="Spatafora J."/>
            <person name="Crous P."/>
            <person name="Grigoriev I."/>
        </authorList>
    </citation>
    <scope>NUCLEOTIDE SEQUENCE</scope>
    <source>
        <strain evidence="9">Tuck. ex Michener</strain>
    </source>
</reference>
<evidence type="ECO:0000256" key="4">
    <source>
        <dbReference type="ARBA" id="ARBA00022448"/>
    </source>
</evidence>
<accession>A0A6A6GU85</accession>
<keyword evidence="10" id="KW-1185">Reference proteome</keyword>
<dbReference type="GO" id="GO:0005198">
    <property type="term" value="F:structural molecule activity"/>
    <property type="evidence" value="ECO:0007669"/>
    <property type="project" value="TreeGrafter"/>
</dbReference>
<dbReference type="OrthoDB" id="245150at2759"/>
<comment type="subcellular location">
    <subcellularLocation>
        <location evidence="1">Cytoplasm</location>
    </subcellularLocation>
</comment>
<dbReference type="PANTHER" id="PTHR13149:SF0">
    <property type="entry name" value="VACUOLAR PROTEIN-SORTING-ASSOCIATED PROTEIN 25"/>
    <property type="match status" value="1"/>
</dbReference>
<evidence type="ECO:0000256" key="7">
    <source>
        <dbReference type="ARBA" id="ARBA00030094"/>
    </source>
</evidence>
<evidence type="ECO:0000313" key="9">
    <source>
        <dbReference type="EMBL" id="KAF2229211.1"/>
    </source>
</evidence>
<dbReference type="EMBL" id="ML991871">
    <property type="protein sequence ID" value="KAF2229211.1"/>
    <property type="molecule type" value="Genomic_DNA"/>
</dbReference>
<proteinExistence type="inferred from homology"/>
<evidence type="ECO:0000256" key="5">
    <source>
        <dbReference type="ARBA" id="ARBA00022490"/>
    </source>
</evidence>
<dbReference type="InterPro" id="IPR014041">
    <property type="entry name" value="ESCRT-II_cplx_Vps25-sub_N"/>
</dbReference>